<evidence type="ECO:0000256" key="2">
    <source>
        <dbReference type="ARBA" id="ARBA00022723"/>
    </source>
</evidence>
<dbReference type="EMBL" id="JAMZEK010000001">
    <property type="protein sequence ID" value="MCP1373376.1"/>
    <property type="molecule type" value="Genomic_DNA"/>
</dbReference>
<evidence type="ECO:0000256" key="4">
    <source>
        <dbReference type="ARBA" id="ARBA00022842"/>
    </source>
</evidence>
<accession>A0ABT1F7K5</accession>
<feature type="domain" description="ATP-grasp" evidence="6">
    <location>
        <begin position="109"/>
        <end position="291"/>
    </location>
</feature>
<dbReference type="Pfam" id="PF00702">
    <property type="entry name" value="Hydrolase"/>
    <property type="match status" value="1"/>
</dbReference>
<gene>
    <name evidence="7" type="ORF">NC595_04815</name>
</gene>
<dbReference type="PANTHER" id="PTHR46470">
    <property type="entry name" value="N-ACYLNEURAMINATE-9-PHOSPHATASE"/>
    <property type="match status" value="1"/>
</dbReference>
<reference evidence="7 8" key="1">
    <citation type="submission" date="2022-06" db="EMBL/GenBank/DDBJ databases">
        <title>Dyella sp. Sa strain:Sa Genome sequencing.</title>
        <authorList>
            <person name="Park S."/>
        </authorList>
    </citation>
    <scope>NUCLEOTIDE SEQUENCE [LARGE SCALE GENOMIC DNA]</scope>
    <source>
        <strain evidence="7 8">Sa</strain>
    </source>
</reference>
<dbReference type="Gene3D" id="3.30.470.20">
    <property type="entry name" value="ATP-grasp fold, B domain"/>
    <property type="match status" value="1"/>
</dbReference>
<keyword evidence="3 7" id="KW-0378">Hydrolase</keyword>
<sequence length="550" mass="58785">MPLTVAVIAGGGFQGQGIIEAIHALPDGRALVVDSTADAPGELLADRYVVAPLLDAPEFQDFLLDLVRTERVSLILPATQRELRCLADMTARLSEAGARVAACPGELLDILLDKQALYRSLDAAGLPVQALVELTASAAFPLFGRPRSGWGGRDVQVLHSLSGLRAVDVEALARSYAWVSWLPAFEEVSADFAIDFERHVSPLTLRRRVRTSGGFAVISESEQAPQVAVLVGRLAAWLASRGACGLFNVQLLRTSDGALLVSDVNPRHGTSSGHALGEGNNLVAFLLGRDGGASRRPVRTIRTLEQHALPRFAPDAIKGVVFDLDDTLLDHKQWIVDRMRLAASRLGAGVDAPGLLEQTYLALEEGEHARLIDVVTTRLGVPALRDALLQAYRAAVPQAARIFPEVADVLAVLRARGLKLAILTDNPPASQQAKLDASEGLAQAFDAVVFSREHGAEKPAIEPFRAVAERLELPPESLLMVGDSVARDAFGAIRAGWLACVLVDRPGGRYRAHAGLMASLAADVAARTSIHPDLRVLPPMLRPAEQKGLS</sequence>
<evidence type="ECO:0000256" key="3">
    <source>
        <dbReference type="ARBA" id="ARBA00022801"/>
    </source>
</evidence>
<comment type="caution">
    <text evidence="7">The sequence shown here is derived from an EMBL/GenBank/DDBJ whole genome shotgun (WGS) entry which is preliminary data.</text>
</comment>
<dbReference type="InterPro" id="IPR011761">
    <property type="entry name" value="ATP-grasp"/>
</dbReference>
<dbReference type="PANTHER" id="PTHR46470:SF2">
    <property type="entry name" value="GLYCERALDEHYDE 3-PHOSPHATE PHOSPHATASE"/>
    <property type="match status" value="1"/>
</dbReference>
<dbReference type="InterPro" id="IPR006439">
    <property type="entry name" value="HAD-SF_hydro_IA"/>
</dbReference>
<dbReference type="InterPro" id="IPR048764">
    <property type="entry name" value="PylC_N"/>
</dbReference>
<keyword evidence="2" id="KW-0479">Metal-binding</keyword>
<dbReference type="GO" id="GO:0016787">
    <property type="term" value="F:hydrolase activity"/>
    <property type="evidence" value="ECO:0007669"/>
    <property type="project" value="UniProtKB-KW"/>
</dbReference>
<protein>
    <submittedName>
        <fullName evidence="7">HAD-IA family hydrolase</fullName>
    </submittedName>
</protein>
<proteinExistence type="predicted"/>
<evidence type="ECO:0000313" key="8">
    <source>
        <dbReference type="Proteomes" id="UP001204615"/>
    </source>
</evidence>
<keyword evidence="4" id="KW-0460">Magnesium</keyword>
<dbReference type="Gene3D" id="3.40.50.20">
    <property type="match status" value="1"/>
</dbReference>
<dbReference type="Pfam" id="PF21360">
    <property type="entry name" value="PylC-like_N"/>
    <property type="match status" value="1"/>
</dbReference>
<dbReference type="PRINTS" id="PR00413">
    <property type="entry name" value="HADHALOGNASE"/>
</dbReference>
<organism evidence="7 8">
    <name type="scientific">Dyella lutea</name>
    <dbReference type="NCBI Taxonomy" id="2950441"/>
    <lineage>
        <taxon>Bacteria</taxon>
        <taxon>Pseudomonadati</taxon>
        <taxon>Pseudomonadota</taxon>
        <taxon>Gammaproteobacteria</taxon>
        <taxon>Lysobacterales</taxon>
        <taxon>Rhodanobacteraceae</taxon>
        <taxon>Dyella</taxon>
    </lineage>
</organism>
<dbReference type="NCBIfam" id="TIGR01549">
    <property type="entry name" value="HAD-SF-IA-v1"/>
    <property type="match status" value="1"/>
</dbReference>
<dbReference type="SFLD" id="SFLDG01129">
    <property type="entry name" value="C1.5:_HAD__Beta-PGM__Phosphata"/>
    <property type="match status" value="1"/>
</dbReference>
<dbReference type="InterPro" id="IPR051400">
    <property type="entry name" value="HAD-like_hydrolase"/>
</dbReference>
<dbReference type="Gene3D" id="3.40.50.1000">
    <property type="entry name" value="HAD superfamily/HAD-like"/>
    <property type="match status" value="1"/>
</dbReference>
<dbReference type="Proteomes" id="UP001204615">
    <property type="component" value="Unassembled WGS sequence"/>
</dbReference>
<evidence type="ECO:0000259" key="6">
    <source>
        <dbReference type="PROSITE" id="PS50975"/>
    </source>
</evidence>
<dbReference type="RefSeq" id="WP_253565141.1">
    <property type="nucleotide sequence ID" value="NZ_JAMZEK010000001.1"/>
</dbReference>
<dbReference type="SUPFAM" id="SSF56059">
    <property type="entry name" value="Glutathione synthetase ATP-binding domain-like"/>
    <property type="match status" value="1"/>
</dbReference>
<keyword evidence="5" id="KW-0547">Nucleotide-binding</keyword>
<keyword evidence="5" id="KW-0067">ATP-binding</keyword>
<dbReference type="Gene3D" id="1.10.150.520">
    <property type="match status" value="1"/>
</dbReference>
<dbReference type="SFLD" id="SFLDS00003">
    <property type="entry name" value="Haloacid_Dehalogenase"/>
    <property type="match status" value="1"/>
</dbReference>
<evidence type="ECO:0000256" key="5">
    <source>
        <dbReference type="PROSITE-ProRule" id="PRU00409"/>
    </source>
</evidence>
<comment type="cofactor">
    <cofactor evidence="1">
        <name>Mg(2+)</name>
        <dbReference type="ChEBI" id="CHEBI:18420"/>
    </cofactor>
</comment>
<evidence type="ECO:0000313" key="7">
    <source>
        <dbReference type="EMBL" id="MCP1373376.1"/>
    </source>
</evidence>
<dbReference type="InterPro" id="IPR023214">
    <property type="entry name" value="HAD_sf"/>
</dbReference>
<dbReference type="PROSITE" id="PS50975">
    <property type="entry name" value="ATP_GRASP"/>
    <property type="match status" value="1"/>
</dbReference>
<evidence type="ECO:0000256" key="1">
    <source>
        <dbReference type="ARBA" id="ARBA00001946"/>
    </source>
</evidence>
<keyword evidence="8" id="KW-1185">Reference proteome</keyword>
<name>A0ABT1F7K5_9GAMM</name>
<dbReference type="InterPro" id="IPR036412">
    <property type="entry name" value="HAD-like_sf"/>
</dbReference>
<dbReference type="SUPFAM" id="SSF56784">
    <property type="entry name" value="HAD-like"/>
    <property type="match status" value="1"/>
</dbReference>